<dbReference type="GO" id="GO:0008010">
    <property type="term" value="F:structural constituent of chitin-based larval cuticle"/>
    <property type="evidence" value="ECO:0007669"/>
    <property type="project" value="TreeGrafter"/>
</dbReference>
<sequence length="145" mass="16174">MILFDKTYVDVSFVNKTEEKSVMKVTIMAVIAAASAATIPSQFSTVRHFQELEPDGSYEYAYETDNGIYVQEEGKVRKINKDGVDLFVQGSFLYTSPEGQEINLKYTADENGFHPEGNHLPTPPPIPPLILKALAWIAANPSKEY</sequence>
<evidence type="ECO:0000256" key="2">
    <source>
        <dbReference type="PROSITE-ProRule" id="PRU00497"/>
    </source>
</evidence>
<reference evidence="3" key="1">
    <citation type="submission" date="2017-11" db="EMBL/GenBank/DDBJ databases">
        <authorList>
            <person name="Wang Y.-W."/>
            <person name="Wan P.-J."/>
            <person name="Li G.-Q."/>
        </authorList>
    </citation>
    <scope>NUCLEOTIDE SEQUENCE</scope>
</reference>
<keyword evidence="1 2" id="KW-0193">Cuticle</keyword>
<dbReference type="InterPro" id="IPR050468">
    <property type="entry name" value="Cuticle_Struct_Prot"/>
</dbReference>
<organism evidence="3">
    <name type="scientific">Leptinotarsa decemlineata</name>
    <name type="common">Colorado potato beetle</name>
    <name type="synonym">Doryphora decemlineata</name>
    <dbReference type="NCBI Taxonomy" id="7539"/>
    <lineage>
        <taxon>Eukaryota</taxon>
        <taxon>Metazoa</taxon>
        <taxon>Ecdysozoa</taxon>
        <taxon>Arthropoda</taxon>
        <taxon>Hexapoda</taxon>
        <taxon>Insecta</taxon>
        <taxon>Pterygota</taxon>
        <taxon>Neoptera</taxon>
        <taxon>Endopterygota</taxon>
        <taxon>Coleoptera</taxon>
        <taxon>Polyphaga</taxon>
        <taxon>Cucujiformia</taxon>
        <taxon>Chrysomeloidea</taxon>
        <taxon>Chrysomelidae</taxon>
        <taxon>Chrysomelinae</taxon>
        <taxon>Doryphorini</taxon>
        <taxon>Leptinotarsa</taxon>
    </lineage>
</organism>
<dbReference type="PANTHER" id="PTHR10380:SF173">
    <property type="entry name" value="CUTICULAR PROTEIN 47EF, ISOFORM C-RELATED"/>
    <property type="match status" value="1"/>
</dbReference>
<name>A0A3S7SJT4_LEPDE</name>
<dbReference type="Pfam" id="PF00379">
    <property type="entry name" value="Chitin_bind_4"/>
    <property type="match status" value="1"/>
</dbReference>
<dbReference type="EMBL" id="MG601580">
    <property type="protein sequence ID" value="AYA49905.1"/>
    <property type="molecule type" value="mRNA"/>
</dbReference>
<dbReference type="PANTHER" id="PTHR10380">
    <property type="entry name" value="CUTICLE PROTEIN"/>
    <property type="match status" value="1"/>
</dbReference>
<dbReference type="InterPro" id="IPR031311">
    <property type="entry name" value="CHIT_BIND_RR_consensus"/>
</dbReference>
<dbReference type="AlphaFoldDB" id="A0A3S7SJT4"/>
<dbReference type="OrthoDB" id="6493579at2759"/>
<dbReference type="GO" id="GO:0062129">
    <property type="term" value="C:chitin-based extracellular matrix"/>
    <property type="evidence" value="ECO:0007669"/>
    <property type="project" value="TreeGrafter"/>
</dbReference>
<accession>A0A3S7SJT4</accession>
<evidence type="ECO:0000256" key="1">
    <source>
        <dbReference type="ARBA" id="ARBA00022460"/>
    </source>
</evidence>
<dbReference type="PROSITE" id="PS51155">
    <property type="entry name" value="CHIT_BIND_RR_2"/>
    <property type="match status" value="1"/>
</dbReference>
<dbReference type="PRINTS" id="PR00947">
    <property type="entry name" value="CUTICLE"/>
</dbReference>
<dbReference type="InterPro" id="IPR000618">
    <property type="entry name" value="Insect_cuticle"/>
</dbReference>
<evidence type="ECO:0000313" key="3">
    <source>
        <dbReference type="EMBL" id="AYA49905.1"/>
    </source>
</evidence>
<protein>
    <submittedName>
        <fullName evidence="3">Cuticular protein 28</fullName>
    </submittedName>
</protein>
<dbReference type="PROSITE" id="PS00233">
    <property type="entry name" value="CHIT_BIND_RR_1"/>
    <property type="match status" value="1"/>
</dbReference>
<proteinExistence type="evidence at transcript level"/>